<evidence type="ECO:0000313" key="3">
    <source>
        <dbReference type="Proteomes" id="UP000000305"/>
    </source>
</evidence>
<dbReference type="PhylomeDB" id="E9HVW4"/>
<dbReference type="Proteomes" id="UP000000305">
    <property type="component" value="Unassembled WGS sequence"/>
</dbReference>
<accession>E9HVW4</accession>
<keyword evidence="3" id="KW-1185">Reference proteome</keyword>
<protein>
    <submittedName>
        <fullName evidence="2">Uncharacterized protein</fullName>
    </submittedName>
</protein>
<evidence type="ECO:0000256" key="1">
    <source>
        <dbReference type="SAM" id="MobiDB-lite"/>
    </source>
</evidence>
<dbReference type="EMBL" id="GL732878">
    <property type="protein sequence ID" value="EFX64116.1"/>
    <property type="molecule type" value="Genomic_DNA"/>
</dbReference>
<dbReference type="AlphaFoldDB" id="E9HVW4"/>
<sequence>MPSKTVGGRGSTSEALRPGADGDGKLSSESLGAGLTFSSGGYDEDKKNELDGEDERDDEDPVAPESKDDHDDDDSSFDDEPPSVLGIVETSSPKRELSLSSPLMALK</sequence>
<dbReference type="HOGENOM" id="CLU_2485588_0_0_1"/>
<dbReference type="InParanoid" id="E9HVW4"/>
<evidence type="ECO:0000313" key="2">
    <source>
        <dbReference type="EMBL" id="EFX64116.1"/>
    </source>
</evidence>
<dbReference type="KEGG" id="dpx:DAPPUDRAFT_118536"/>
<gene>
    <name evidence="2" type="ORF">DAPPUDRAFT_118536</name>
</gene>
<proteinExistence type="predicted"/>
<organism evidence="2 3">
    <name type="scientific">Daphnia pulex</name>
    <name type="common">Water flea</name>
    <dbReference type="NCBI Taxonomy" id="6669"/>
    <lineage>
        <taxon>Eukaryota</taxon>
        <taxon>Metazoa</taxon>
        <taxon>Ecdysozoa</taxon>
        <taxon>Arthropoda</taxon>
        <taxon>Crustacea</taxon>
        <taxon>Branchiopoda</taxon>
        <taxon>Diplostraca</taxon>
        <taxon>Cladocera</taxon>
        <taxon>Anomopoda</taxon>
        <taxon>Daphniidae</taxon>
        <taxon>Daphnia</taxon>
    </lineage>
</organism>
<name>E9HVW4_DAPPU</name>
<reference evidence="2 3" key="1">
    <citation type="journal article" date="2011" name="Science">
        <title>The ecoresponsive genome of Daphnia pulex.</title>
        <authorList>
            <person name="Colbourne J.K."/>
            <person name="Pfrender M.E."/>
            <person name="Gilbert D."/>
            <person name="Thomas W.K."/>
            <person name="Tucker A."/>
            <person name="Oakley T.H."/>
            <person name="Tokishita S."/>
            <person name="Aerts A."/>
            <person name="Arnold G.J."/>
            <person name="Basu M.K."/>
            <person name="Bauer D.J."/>
            <person name="Caceres C.E."/>
            <person name="Carmel L."/>
            <person name="Casola C."/>
            <person name="Choi J.H."/>
            <person name="Detter J.C."/>
            <person name="Dong Q."/>
            <person name="Dusheyko S."/>
            <person name="Eads B.D."/>
            <person name="Frohlich T."/>
            <person name="Geiler-Samerotte K.A."/>
            <person name="Gerlach D."/>
            <person name="Hatcher P."/>
            <person name="Jogdeo S."/>
            <person name="Krijgsveld J."/>
            <person name="Kriventseva E.V."/>
            <person name="Kultz D."/>
            <person name="Laforsch C."/>
            <person name="Lindquist E."/>
            <person name="Lopez J."/>
            <person name="Manak J.R."/>
            <person name="Muller J."/>
            <person name="Pangilinan J."/>
            <person name="Patwardhan R.P."/>
            <person name="Pitluck S."/>
            <person name="Pritham E.J."/>
            <person name="Rechtsteiner A."/>
            <person name="Rho M."/>
            <person name="Rogozin I.B."/>
            <person name="Sakarya O."/>
            <person name="Salamov A."/>
            <person name="Schaack S."/>
            <person name="Shapiro H."/>
            <person name="Shiga Y."/>
            <person name="Skalitzky C."/>
            <person name="Smith Z."/>
            <person name="Souvorov A."/>
            <person name="Sung W."/>
            <person name="Tang Z."/>
            <person name="Tsuchiya D."/>
            <person name="Tu H."/>
            <person name="Vos H."/>
            <person name="Wang M."/>
            <person name="Wolf Y.I."/>
            <person name="Yamagata H."/>
            <person name="Yamada T."/>
            <person name="Ye Y."/>
            <person name="Shaw J.R."/>
            <person name="Andrews J."/>
            <person name="Crease T.J."/>
            <person name="Tang H."/>
            <person name="Lucas S.M."/>
            <person name="Robertson H.M."/>
            <person name="Bork P."/>
            <person name="Koonin E.V."/>
            <person name="Zdobnov E.M."/>
            <person name="Grigoriev I.V."/>
            <person name="Lynch M."/>
            <person name="Boore J.L."/>
        </authorList>
    </citation>
    <scope>NUCLEOTIDE SEQUENCE [LARGE SCALE GENOMIC DNA]</scope>
</reference>
<feature type="region of interest" description="Disordered" evidence="1">
    <location>
        <begin position="1"/>
        <end position="107"/>
    </location>
</feature>
<feature type="compositionally biased region" description="Acidic residues" evidence="1">
    <location>
        <begin position="51"/>
        <end position="62"/>
    </location>
</feature>
<feature type="compositionally biased region" description="Acidic residues" evidence="1">
    <location>
        <begin position="70"/>
        <end position="81"/>
    </location>
</feature>